<feature type="domain" description="Carrier" evidence="1">
    <location>
        <begin position="1"/>
        <end position="81"/>
    </location>
</feature>
<dbReference type="PROSITE" id="PS50075">
    <property type="entry name" value="CARRIER"/>
    <property type="match status" value="1"/>
</dbReference>
<dbReference type="InterPro" id="IPR036736">
    <property type="entry name" value="ACP-like_sf"/>
</dbReference>
<dbReference type="Pfam" id="PF00550">
    <property type="entry name" value="PP-binding"/>
    <property type="match status" value="1"/>
</dbReference>
<protein>
    <submittedName>
        <fullName evidence="2">Phosphopantetheine-binding protein</fullName>
    </submittedName>
</protein>
<organism evidence="2 3">
    <name type="scientific">Streptomyces cyaneofuscatus</name>
    <dbReference type="NCBI Taxonomy" id="66883"/>
    <lineage>
        <taxon>Bacteria</taxon>
        <taxon>Bacillati</taxon>
        <taxon>Actinomycetota</taxon>
        <taxon>Actinomycetes</taxon>
        <taxon>Kitasatosporales</taxon>
        <taxon>Streptomycetaceae</taxon>
        <taxon>Streptomyces</taxon>
    </lineage>
</organism>
<sequence length="87" mass="9572">MKRTDVVEQIRVALGSALGHERAELPESTTLFEDLAVDSSSVLELLLTLEESVGLEIDPDELEPEVFETVGTLATYVEANLARRDEV</sequence>
<name>A0ABZ1EW11_9ACTN</name>
<proteinExistence type="predicted"/>
<dbReference type="Proteomes" id="UP001356428">
    <property type="component" value="Chromosome"/>
</dbReference>
<gene>
    <name evidence="2" type="ORF">OG849_13970</name>
</gene>
<keyword evidence="3" id="KW-1185">Reference proteome</keyword>
<dbReference type="Gene3D" id="1.10.1200.10">
    <property type="entry name" value="ACP-like"/>
    <property type="match status" value="1"/>
</dbReference>
<reference evidence="2 3" key="1">
    <citation type="submission" date="2022-10" db="EMBL/GenBank/DDBJ databases">
        <title>The complete genomes of actinobacterial strains from the NBC collection.</title>
        <authorList>
            <person name="Joergensen T.S."/>
            <person name="Alvarez Arevalo M."/>
            <person name="Sterndorff E.B."/>
            <person name="Faurdal D."/>
            <person name="Vuksanovic O."/>
            <person name="Mourched A.-S."/>
            <person name="Charusanti P."/>
            <person name="Shaw S."/>
            <person name="Blin K."/>
            <person name="Weber T."/>
        </authorList>
    </citation>
    <scope>NUCLEOTIDE SEQUENCE [LARGE SCALE GENOMIC DNA]</scope>
    <source>
        <strain evidence="2 3">NBC 01792</strain>
    </source>
</reference>
<evidence type="ECO:0000313" key="2">
    <source>
        <dbReference type="EMBL" id="WSB08283.1"/>
    </source>
</evidence>
<accession>A0ABZ1EW11</accession>
<dbReference type="RefSeq" id="WP_326705315.1">
    <property type="nucleotide sequence ID" value="NZ_CP108861.1"/>
</dbReference>
<dbReference type="InterPro" id="IPR009081">
    <property type="entry name" value="PP-bd_ACP"/>
</dbReference>
<dbReference type="SUPFAM" id="SSF47336">
    <property type="entry name" value="ACP-like"/>
    <property type="match status" value="1"/>
</dbReference>
<evidence type="ECO:0000313" key="3">
    <source>
        <dbReference type="Proteomes" id="UP001356428"/>
    </source>
</evidence>
<evidence type="ECO:0000259" key="1">
    <source>
        <dbReference type="PROSITE" id="PS50075"/>
    </source>
</evidence>
<dbReference type="EMBL" id="CP109083">
    <property type="protein sequence ID" value="WSB08283.1"/>
    <property type="molecule type" value="Genomic_DNA"/>
</dbReference>